<feature type="region of interest" description="Disordered" evidence="1">
    <location>
        <begin position="158"/>
        <end position="186"/>
    </location>
</feature>
<organism evidence="3 4">
    <name type="scientific">Steinernema hermaphroditum</name>
    <dbReference type="NCBI Taxonomy" id="289476"/>
    <lineage>
        <taxon>Eukaryota</taxon>
        <taxon>Metazoa</taxon>
        <taxon>Ecdysozoa</taxon>
        <taxon>Nematoda</taxon>
        <taxon>Chromadorea</taxon>
        <taxon>Rhabditida</taxon>
        <taxon>Tylenchina</taxon>
        <taxon>Panagrolaimomorpha</taxon>
        <taxon>Strongyloidoidea</taxon>
        <taxon>Steinernematidae</taxon>
        <taxon>Steinernema</taxon>
    </lineage>
</organism>
<keyword evidence="2" id="KW-0812">Transmembrane</keyword>
<keyword evidence="2" id="KW-1133">Transmembrane helix</keyword>
<name>A0AA39HNU9_9BILA</name>
<proteinExistence type="predicted"/>
<protein>
    <submittedName>
        <fullName evidence="3">Uncharacterized protein</fullName>
    </submittedName>
</protein>
<sequence>MPAEEVVWSACGSTLFALILLAPLALAPPLALICRKAKNKHTSKRGLKANGTQDFPGKKKPPFVPNDPVGLMTCQKILDMGVTRPPNDDESVKEVKSDWGSVQEIEEGVKKDEEKKKDKPEKSKPAKMNNAEKTQSGSDSHYCAPGLENKYLTIVEKMKESGTKKKEASEKKRKKNGKSFGSTNDL</sequence>
<comment type="caution">
    <text evidence="3">The sequence shown here is derived from an EMBL/GenBank/DDBJ whole genome shotgun (WGS) entry which is preliminary data.</text>
</comment>
<evidence type="ECO:0000313" key="4">
    <source>
        <dbReference type="Proteomes" id="UP001175271"/>
    </source>
</evidence>
<accession>A0AA39HNU9</accession>
<gene>
    <name evidence="3" type="ORF">QR680_003796</name>
</gene>
<feature type="transmembrane region" description="Helical" evidence="2">
    <location>
        <begin position="6"/>
        <end position="34"/>
    </location>
</feature>
<feature type="compositionally biased region" description="Basic and acidic residues" evidence="1">
    <location>
        <begin position="86"/>
        <end position="97"/>
    </location>
</feature>
<dbReference type="AlphaFoldDB" id="A0AA39HNU9"/>
<feature type="compositionally biased region" description="Basic and acidic residues" evidence="1">
    <location>
        <begin position="158"/>
        <end position="170"/>
    </location>
</feature>
<reference evidence="3" key="1">
    <citation type="submission" date="2023-06" db="EMBL/GenBank/DDBJ databases">
        <title>Genomic analysis of the entomopathogenic nematode Steinernema hermaphroditum.</title>
        <authorList>
            <person name="Schwarz E.M."/>
            <person name="Heppert J.K."/>
            <person name="Baniya A."/>
            <person name="Schwartz H.T."/>
            <person name="Tan C.-H."/>
            <person name="Antoshechkin I."/>
            <person name="Sternberg P.W."/>
            <person name="Goodrich-Blair H."/>
            <person name="Dillman A.R."/>
        </authorList>
    </citation>
    <scope>NUCLEOTIDE SEQUENCE</scope>
    <source>
        <strain evidence="3">PS9179</strain>
        <tissue evidence="3">Whole animal</tissue>
    </source>
</reference>
<evidence type="ECO:0000256" key="2">
    <source>
        <dbReference type="SAM" id="Phobius"/>
    </source>
</evidence>
<dbReference type="EMBL" id="JAUCMV010000003">
    <property type="protein sequence ID" value="KAK0408144.1"/>
    <property type="molecule type" value="Genomic_DNA"/>
</dbReference>
<feature type="compositionally biased region" description="Basic and acidic residues" evidence="1">
    <location>
        <begin position="107"/>
        <end position="124"/>
    </location>
</feature>
<dbReference type="Proteomes" id="UP001175271">
    <property type="component" value="Unassembled WGS sequence"/>
</dbReference>
<evidence type="ECO:0000313" key="3">
    <source>
        <dbReference type="EMBL" id="KAK0408144.1"/>
    </source>
</evidence>
<keyword evidence="4" id="KW-1185">Reference proteome</keyword>
<feature type="region of interest" description="Disordered" evidence="1">
    <location>
        <begin position="81"/>
        <end position="145"/>
    </location>
</feature>
<keyword evidence="2" id="KW-0472">Membrane</keyword>
<feature type="region of interest" description="Disordered" evidence="1">
    <location>
        <begin position="41"/>
        <end position="66"/>
    </location>
</feature>
<evidence type="ECO:0000256" key="1">
    <source>
        <dbReference type="SAM" id="MobiDB-lite"/>
    </source>
</evidence>